<evidence type="ECO:0000256" key="9">
    <source>
        <dbReference type="ARBA" id="ARBA00023136"/>
    </source>
</evidence>
<dbReference type="GO" id="GO:0008499">
    <property type="term" value="F:N-acetyl-beta-D-glucosaminide beta-(1,3)-galactosyltransferase activity"/>
    <property type="evidence" value="ECO:0007669"/>
    <property type="project" value="TreeGrafter"/>
</dbReference>
<dbReference type="Proteomes" id="UP000887013">
    <property type="component" value="Unassembled WGS sequence"/>
</dbReference>
<gene>
    <name evidence="12" type="primary">NCL1_44471</name>
    <name evidence="12" type="ORF">NPIL_142761</name>
</gene>
<evidence type="ECO:0000256" key="8">
    <source>
        <dbReference type="ARBA" id="ARBA00023034"/>
    </source>
</evidence>
<comment type="similarity">
    <text evidence="2 11">Belongs to the glycosyltransferase 31 family.</text>
</comment>
<evidence type="ECO:0000256" key="7">
    <source>
        <dbReference type="ARBA" id="ARBA00022989"/>
    </source>
</evidence>
<dbReference type="PANTHER" id="PTHR11214">
    <property type="entry name" value="BETA-1,3-N-ACETYLGLUCOSAMINYLTRANSFERASE"/>
    <property type="match status" value="1"/>
</dbReference>
<accession>A0A8X6PQW0</accession>
<proteinExistence type="inferred from homology"/>
<dbReference type="AlphaFoldDB" id="A0A8X6PQW0"/>
<keyword evidence="4" id="KW-0808">Transferase</keyword>
<dbReference type="SUPFAM" id="SSF53448">
    <property type="entry name" value="Nucleotide-diphospho-sugar transferases"/>
    <property type="match status" value="1"/>
</dbReference>
<evidence type="ECO:0000313" key="12">
    <source>
        <dbReference type="EMBL" id="GFT79628.1"/>
    </source>
</evidence>
<keyword evidence="7 11" id="KW-1133">Transmembrane helix</keyword>
<keyword evidence="13" id="KW-1185">Reference proteome</keyword>
<keyword evidence="10" id="KW-0325">Glycoprotein</keyword>
<evidence type="ECO:0000256" key="3">
    <source>
        <dbReference type="ARBA" id="ARBA00022676"/>
    </source>
</evidence>
<evidence type="ECO:0000256" key="10">
    <source>
        <dbReference type="ARBA" id="ARBA00023180"/>
    </source>
</evidence>
<dbReference type="InterPro" id="IPR002659">
    <property type="entry name" value="Glyco_trans_31"/>
</dbReference>
<keyword evidence="9 11" id="KW-0472">Membrane</keyword>
<comment type="caution">
    <text evidence="12">The sequence shown here is derived from an EMBL/GenBank/DDBJ whole genome shotgun (WGS) entry which is preliminary data.</text>
</comment>
<keyword evidence="6 11" id="KW-0735">Signal-anchor</keyword>
<sequence length="381" mass="44242">MKRYTRISPNNALCIMPRKAIAWLMLGMAILTIFSFISIEIKRIIWLKSLVREKEFEMKYYKDAYEQIFNTTLKSNLTTSEDLINSTNTTENVSSPLALVQPTVWNPGIVDEILAENSMCFRGLYLLILVASAPTNFEQRGTIRKTWANPRNHRILGFHVKTVFMVGRASTRFFRTLVQAESDISNDMLVGDYYESYKNLTLKVIEGLTWAFTNCEPTYTLKTDDDCFINVQLLIHFLSTQNPIRKNLYAGHVRWASHVVRKPNSRWYLSVKNFPKSQYVPYVNGAGYVMTYDVLQKFVEYSELFEPFPSEDVFVGTVLNMAGVKPTYSTRFVSHSDSRQKCNLLHLFVIRHVRPLHQFELHKMANDALDECPKEEVARHW</sequence>
<dbReference type="FunFam" id="3.90.550.50:FF:000001">
    <property type="entry name" value="Hexosyltransferase"/>
    <property type="match status" value="1"/>
</dbReference>
<evidence type="ECO:0000313" key="13">
    <source>
        <dbReference type="Proteomes" id="UP000887013"/>
    </source>
</evidence>
<dbReference type="GO" id="GO:0006493">
    <property type="term" value="P:protein O-linked glycosylation"/>
    <property type="evidence" value="ECO:0007669"/>
    <property type="project" value="TreeGrafter"/>
</dbReference>
<evidence type="ECO:0000256" key="5">
    <source>
        <dbReference type="ARBA" id="ARBA00022692"/>
    </source>
</evidence>
<evidence type="ECO:0000256" key="1">
    <source>
        <dbReference type="ARBA" id="ARBA00004323"/>
    </source>
</evidence>
<name>A0A8X6PQW0_NEPPI</name>
<dbReference type="GO" id="GO:0000139">
    <property type="term" value="C:Golgi membrane"/>
    <property type="evidence" value="ECO:0007669"/>
    <property type="project" value="UniProtKB-SubCell"/>
</dbReference>
<dbReference type="OrthoDB" id="2139606at2759"/>
<evidence type="ECO:0000256" key="2">
    <source>
        <dbReference type="ARBA" id="ARBA00008661"/>
    </source>
</evidence>
<feature type="transmembrane region" description="Helical" evidence="11">
    <location>
        <begin position="20"/>
        <end position="39"/>
    </location>
</feature>
<comment type="subcellular location">
    <subcellularLocation>
        <location evidence="1 11">Golgi apparatus membrane</location>
        <topology evidence="1 11">Single-pass type II membrane protein</topology>
    </subcellularLocation>
</comment>
<dbReference type="InterPro" id="IPR029044">
    <property type="entry name" value="Nucleotide-diphossugar_trans"/>
</dbReference>
<dbReference type="EMBL" id="BMAW01071772">
    <property type="protein sequence ID" value="GFT79628.1"/>
    <property type="molecule type" value="Genomic_DNA"/>
</dbReference>
<dbReference type="Gene3D" id="3.90.550.50">
    <property type="match status" value="1"/>
</dbReference>
<dbReference type="EC" id="2.4.1.-" evidence="11"/>
<evidence type="ECO:0000256" key="4">
    <source>
        <dbReference type="ARBA" id="ARBA00022679"/>
    </source>
</evidence>
<dbReference type="Pfam" id="PF01762">
    <property type="entry name" value="Galactosyl_T"/>
    <property type="match status" value="1"/>
</dbReference>
<protein>
    <recommendedName>
        <fullName evidence="11">Hexosyltransferase</fullName>
        <ecNumber evidence="11">2.4.1.-</ecNumber>
    </recommendedName>
</protein>
<keyword evidence="3 11" id="KW-0328">Glycosyltransferase</keyword>
<evidence type="ECO:0000256" key="11">
    <source>
        <dbReference type="RuleBase" id="RU363063"/>
    </source>
</evidence>
<keyword evidence="8 11" id="KW-0333">Golgi apparatus</keyword>
<evidence type="ECO:0000256" key="6">
    <source>
        <dbReference type="ARBA" id="ARBA00022968"/>
    </source>
</evidence>
<keyword evidence="5 11" id="KW-0812">Transmembrane</keyword>
<organism evidence="12 13">
    <name type="scientific">Nephila pilipes</name>
    <name type="common">Giant wood spider</name>
    <name type="synonym">Nephila maculata</name>
    <dbReference type="NCBI Taxonomy" id="299642"/>
    <lineage>
        <taxon>Eukaryota</taxon>
        <taxon>Metazoa</taxon>
        <taxon>Ecdysozoa</taxon>
        <taxon>Arthropoda</taxon>
        <taxon>Chelicerata</taxon>
        <taxon>Arachnida</taxon>
        <taxon>Araneae</taxon>
        <taxon>Araneomorphae</taxon>
        <taxon>Entelegynae</taxon>
        <taxon>Araneoidea</taxon>
        <taxon>Nephilidae</taxon>
        <taxon>Nephila</taxon>
    </lineage>
</organism>
<reference evidence="12" key="1">
    <citation type="submission" date="2020-08" db="EMBL/GenBank/DDBJ databases">
        <title>Multicomponent nature underlies the extraordinary mechanical properties of spider dragline silk.</title>
        <authorList>
            <person name="Kono N."/>
            <person name="Nakamura H."/>
            <person name="Mori M."/>
            <person name="Yoshida Y."/>
            <person name="Ohtoshi R."/>
            <person name="Malay A.D."/>
            <person name="Moran D.A.P."/>
            <person name="Tomita M."/>
            <person name="Numata K."/>
            <person name="Arakawa K."/>
        </authorList>
    </citation>
    <scope>NUCLEOTIDE SEQUENCE</scope>
</reference>
<dbReference type="PANTHER" id="PTHR11214:SF376">
    <property type="entry name" value="HEXOSYLTRANSFERASE"/>
    <property type="match status" value="1"/>
</dbReference>